<evidence type="ECO:0000313" key="1">
    <source>
        <dbReference type="EMBL" id="VAX40288.1"/>
    </source>
</evidence>
<dbReference type="Pfam" id="PF09601">
    <property type="entry name" value="DUF2459"/>
    <property type="match status" value="1"/>
</dbReference>
<protein>
    <recommendedName>
        <fullName evidence="2">Outer membrane lipoprotein</fullName>
    </recommendedName>
</protein>
<proteinExistence type="predicted"/>
<reference evidence="1" key="1">
    <citation type="submission" date="2018-06" db="EMBL/GenBank/DDBJ databases">
        <authorList>
            <person name="Zhirakovskaya E."/>
        </authorList>
    </citation>
    <scope>NUCLEOTIDE SEQUENCE</scope>
</reference>
<dbReference type="PROSITE" id="PS51257">
    <property type="entry name" value="PROKAR_LIPOPROTEIN"/>
    <property type="match status" value="1"/>
</dbReference>
<accession>A0A3B1DVX7</accession>
<organism evidence="1">
    <name type="scientific">hydrothermal vent metagenome</name>
    <dbReference type="NCBI Taxonomy" id="652676"/>
    <lineage>
        <taxon>unclassified sequences</taxon>
        <taxon>metagenomes</taxon>
        <taxon>ecological metagenomes</taxon>
    </lineage>
</organism>
<name>A0A3B1DVX7_9ZZZZ</name>
<dbReference type="EMBL" id="UOGL01000421">
    <property type="protein sequence ID" value="VAX40288.1"/>
    <property type="molecule type" value="Genomic_DNA"/>
</dbReference>
<dbReference type="AlphaFoldDB" id="A0A3B1DVX7"/>
<evidence type="ECO:0008006" key="2">
    <source>
        <dbReference type="Google" id="ProtNLM"/>
    </source>
</evidence>
<gene>
    <name evidence="1" type="ORF">MNBD_PLANCTO02-1595</name>
</gene>
<sequence>MKYYQLPFVLFALLVVSGCSIPSRFVRFFPLKSHVDSDQIQLASYEETPSQKTIYVVGHGWHTGIVLKRSDVSTEILPEMETFADVDYVEFGWGDEGFYRAKKITPSLVFKAAFLPTPSVLHLAGFEGKVKRFYQMSDIIEVKIDNDKFDDMCRFISKTFTRDENGESSILGPGLYGESSFYRSHEKYYAPKTCNVWTARALKKAGLPVIPAMAATAGNVLSQTKKSGRVLQKSSSGLKAAALRGNE</sequence>
<dbReference type="InterPro" id="IPR011727">
    <property type="entry name" value="CHP02117"/>
</dbReference>